<feature type="domain" description="Peptidase S9 prolyl oligopeptidase catalytic" evidence="8">
    <location>
        <begin position="664"/>
        <end position="844"/>
    </location>
</feature>
<evidence type="ECO:0000259" key="8">
    <source>
        <dbReference type="Pfam" id="PF00326"/>
    </source>
</evidence>
<dbReference type="SUPFAM" id="SSF49468">
    <property type="entry name" value="VHL"/>
    <property type="match status" value="1"/>
</dbReference>
<dbReference type="GO" id="GO:0008239">
    <property type="term" value="F:dipeptidyl-peptidase activity"/>
    <property type="evidence" value="ECO:0007669"/>
    <property type="project" value="UniProtKB-EC"/>
</dbReference>
<comment type="similarity">
    <text evidence="2">Belongs to the peptidase S9B family.</text>
</comment>
<accession>A0A9N9YQC1</accession>
<reference evidence="10" key="1">
    <citation type="submission" date="2021-10" db="EMBL/GenBank/DDBJ databases">
        <authorList>
            <person name="Piombo E."/>
        </authorList>
    </citation>
    <scope>NUCLEOTIDE SEQUENCE</scope>
</reference>
<organism evidence="10 11">
    <name type="scientific">Clonostachys rhizophaga</name>
    <dbReference type="NCBI Taxonomy" id="160324"/>
    <lineage>
        <taxon>Eukaryota</taxon>
        <taxon>Fungi</taxon>
        <taxon>Dikarya</taxon>
        <taxon>Ascomycota</taxon>
        <taxon>Pezizomycotina</taxon>
        <taxon>Sordariomycetes</taxon>
        <taxon>Hypocreomycetidae</taxon>
        <taxon>Hypocreales</taxon>
        <taxon>Bionectriaceae</taxon>
        <taxon>Clonostachys</taxon>
    </lineage>
</organism>
<evidence type="ECO:0000256" key="1">
    <source>
        <dbReference type="ARBA" id="ARBA00001257"/>
    </source>
</evidence>
<dbReference type="SUPFAM" id="SSF53474">
    <property type="entry name" value="alpha/beta-Hydrolases"/>
    <property type="match status" value="1"/>
</dbReference>
<evidence type="ECO:0000313" key="11">
    <source>
        <dbReference type="Proteomes" id="UP000696573"/>
    </source>
</evidence>
<gene>
    <name evidence="10" type="ORF">CRHIZ90672A_00006408</name>
</gene>
<dbReference type="GO" id="GO:0004177">
    <property type="term" value="F:aminopeptidase activity"/>
    <property type="evidence" value="ECO:0007669"/>
    <property type="project" value="UniProtKB-KW"/>
</dbReference>
<evidence type="ECO:0000256" key="4">
    <source>
        <dbReference type="ARBA" id="ARBA00014118"/>
    </source>
</evidence>
<sequence length="853" mass="97311">MDSILLHQVAIIPRTEVTLHPDIPTIVFMGPTAAERCFAETFVAPHWLPGGQAFWYRRQISDGKYRFIYVDVQGKSTRPAFDHEALAVALAERMQKQTKIDPEALPFSWIELENSHVRFRFEEQIWRFEPVKGLSKCLGAFKQGNPQLMRRQEPSAHTATSRPVTITFINNTRSHLLLNYADHKGTVRPHGSISQGKTNFEKTYSGVYWRLEDGVSRQLRGVYRVPDKVHDTVIVDEVDVDEYLGKEGENPIGALLGEGDVAQATEHQDDGGVVQLSEEDTSTAPHISVRDERLWLLDEQGVETQLIEPNSSEEFYWNGEMIYLCPNKAFAVAWYFQEGTTTTEYWIKSYPHTQSHPKLLKDERRLAGDCPRIEQPRLFSLTLKQEIEVADKDLFSNHYQLSHLGWAKDGSEYRFLYHGRGHKTFQILGIACAGLVRVLYEERSNTFIDIASKLYYNLLSNSNKLILASERDGYNHLYLLDLEQGKIENQITKGEWNVHMVEYIDEESNQIWVSTYGFYKDEDPYHRHLVQAKLYDTECKALTEGDGTHLWSWPPGEARQYFVDSWSRVDLPPQTVVRSLDGAMQLQVEGTSVEELRQQGWTPPERFHCLGRDGETLIYGTITKPAHFNPRRSYPVLEDIYAGPQDFSTPKSFQEAVDGNRDWREEDYVIVRIDGMGTNWRSKKFHDVCYQNLNDAGFPDRIIWITKAAESREWMDISRVGIIGSSAGGQNAASALLHFGHFYKVAVADSGCHDNSLAGIEWAEQWLGHPVNESYAQHSNVTHAAKLPDSAKLMLIAGGLDHAVSHFATMRFVQQLNKANKIYELVFLPDAGHSCGRCGYGLKRAKLFLKTNL</sequence>
<dbReference type="InterPro" id="IPR029058">
    <property type="entry name" value="AB_hydrolase_fold"/>
</dbReference>
<dbReference type="SUPFAM" id="SSF82171">
    <property type="entry name" value="DPP6 N-terminal domain-like"/>
    <property type="match status" value="1"/>
</dbReference>
<evidence type="ECO:0000313" key="10">
    <source>
        <dbReference type="EMBL" id="CAH0038874.1"/>
    </source>
</evidence>
<dbReference type="EC" id="3.4.14.5" evidence="3"/>
<dbReference type="OrthoDB" id="5130631at2759"/>
<keyword evidence="5" id="KW-0645">Protease</keyword>
<keyword evidence="11" id="KW-1185">Reference proteome</keyword>
<keyword evidence="6" id="KW-0720">Serine protease</keyword>
<protein>
    <recommendedName>
        <fullName evidence="4">Probable dipeptidyl-aminopeptidase B</fullName>
        <ecNumber evidence="3">3.4.14.5</ecNumber>
    </recommendedName>
</protein>
<dbReference type="Gene3D" id="2.140.10.30">
    <property type="entry name" value="Dipeptidylpeptidase IV, N-terminal domain"/>
    <property type="match status" value="1"/>
</dbReference>
<comment type="caution">
    <text evidence="10">The sequence shown here is derived from an EMBL/GenBank/DDBJ whole genome shotgun (WGS) entry which is preliminary data.</text>
</comment>
<dbReference type="PANTHER" id="PTHR11731">
    <property type="entry name" value="PROTEASE FAMILY S9B,C DIPEPTIDYL-PEPTIDASE IV-RELATED"/>
    <property type="match status" value="1"/>
</dbReference>
<evidence type="ECO:0000256" key="7">
    <source>
        <dbReference type="ARBA" id="ARBA00023180"/>
    </source>
</evidence>
<evidence type="ECO:0000256" key="5">
    <source>
        <dbReference type="ARBA" id="ARBA00022438"/>
    </source>
</evidence>
<dbReference type="InterPro" id="IPR002469">
    <property type="entry name" value="Peptidase_S9B_N"/>
</dbReference>
<evidence type="ECO:0000256" key="2">
    <source>
        <dbReference type="ARBA" id="ARBA00006150"/>
    </source>
</evidence>
<dbReference type="EMBL" id="CABFNQ020000760">
    <property type="protein sequence ID" value="CAH0038874.1"/>
    <property type="molecule type" value="Genomic_DNA"/>
</dbReference>
<dbReference type="InterPro" id="IPR036208">
    <property type="entry name" value="VHL_sf"/>
</dbReference>
<dbReference type="AlphaFoldDB" id="A0A9N9YQC1"/>
<feature type="domain" description="Dipeptidylpeptidase IV N-terminal" evidence="9">
    <location>
        <begin position="389"/>
        <end position="573"/>
    </location>
</feature>
<keyword evidence="5" id="KW-0378">Hydrolase</keyword>
<dbReference type="InterPro" id="IPR050278">
    <property type="entry name" value="Serine_Prot_S9B/DPPIV"/>
</dbReference>
<name>A0A9N9YQC1_9HYPO</name>
<dbReference type="Gene3D" id="3.40.50.1820">
    <property type="entry name" value="alpha/beta hydrolase"/>
    <property type="match status" value="1"/>
</dbReference>
<comment type="catalytic activity">
    <reaction evidence="1">
        <text>Release of an N-terminal dipeptide, Xaa-Yaa-|-Zaa-, from a polypeptide, preferentially when Yaa is Pro, provided Zaa is neither Pro nor hydroxyproline.</text>
        <dbReference type="EC" id="3.4.14.5"/>
    </reaction>
</comment>
<evidence type="ECO:0000256" key="6">
    <source>
        <dbReference type="ARBA" id="ARBA00022825"/>
    </source>
</evidence>
<dbReference type="Pfam" id="PF00930">
    <property type="entry name" value="DPPIV_N"/>
    <property type="match status" value="1"/>
</dbReference>
<proteinExistence type="inferred from homology"/>
<evidence type="ECO:0000256" key="3">
    <source>
        <dbReference type="ARBA" id="ARBA00012062"/>
    </source>
</evidence>
<dbReference type="InterPro" id="IPR001375">
    <property type="entry name" value="Peptidase_S9_cat"/>
</dbReference>
<dbReference type="GO" id="GO:0006508">
    <property type="term" value="P:proteolysis"/>
    <property type="evidence" value="ECO:0007669"/>
    <property type="project" value="InterPro"/>
</dbReference>
<evidence type="ECO:0000259" key="9">
    <source>
        <dbReference type="Pfam" id="PF00930"/>
    </source>
</evidence>
<dbReference type="Proteomes" id="UP000696573">
    <property type="component" value="Unassembled WGS sequence"/>
</dbReference>
<keyword evidence="5" id="KW-0031">Aminopeptidase</keyword>
<dbReference type="PANTHER" id="PTHR11731:SF118">
    <property type="entry name" value="BLR1971 PROTEIN"/>
    <property type="match status" value="1"/>
</dbReference>
<keyword evidence="7" id="KW-0325">Glycoprotein</keyword>
<dbReference type="GO" id="GO:0008236">
    <property type="term" value="F:serine-type peptidase activity"/>
    <property type="evidence" value="ECO:0007669"/>
    <property type="project" value="UniProtKB-KW"/>
</dbReference>
<dbReference type="Pfam" id="PF00326">
    <property type="entry name" value="Peptidase_S9"/>
    <property type="match status" value="1"/>
</dbReference>